<dbReference type="PANTHER" id="PTHR30047">
    <property type="entry name" value="HIGH-AFFINITY CHOLINE TRANSPORT PROTEIN-RELATED"/>
    <property type="match status" value="1"/>
</dbReference>
<evidence type="ECO:0000313" key="9">
    <source>
        <dbReference type="EMBL" id="MCC2129824.1"/>
    </source>
</evidence>
<keyword evidence="4" id="KW-1003">Cell membrane</keyword>
<evidence type="ECO:0000313" key="10">
    <source>
        <dbReference type="Proteomes" id="UP001199319"/>
    </source>
</evidence>
<feature type="transmembrane region" description="Helical" evidence="8">
    <location>
        <begin position="52"/>
        <end position="71"/>
    </location>
</feature>
<keyword evidence="7 8" id="KW-0472">Membrane</keyword>
<dbReference type="GO" id="GO:0005886">
    <property type="term" value="C:plasma membrane"/>
    <property type="evidence" value="ECO:0007669"/>
    <property type="project" value="UniProtKB-SubCell"/>
</dbReference>
<accession>A0AAE3AEI9</accession>
<evidence type="ECO:0000256" key="1">
    <source>
        <dbReference type="ARBA" id="ARBA00004651"/>
    </source>
</evidence>
<comment type="similarity">
    <text evidence="2">Belongs to the BCCT transporter (TC 2.A.15) family.</text>
</comment>
<evidence type="ECO:0000256" key="3">
    <source>
        <dbReference type="ARBA" id="ARBA00022448"/>
    </source>
</evidence>
<dbReference type="AlphaFoldDB" id="A0AAE3AEI9"/>
<feature type="transmembrane region" description="Helical" evidence="8">
    <location>
        <begin position="137"/>
        <end position="159"/>
    </location>
</feature>
<keyword evidence="5 8" id="KW-0812">Transmembrane</keyword>
<gene>
    <name evidence="9" type="ORF">LKD37_09880</name>
</gene>
<evidence type="ECO:0000256" key="7">
    <source>
        <dbReference type="ARBA" id="ARBA00023136"/>
    </source>
</evidence>
<reference evidence="9" key="1">
    <citation type="submission" date="2021-10" db="EMBL/GenBank/DDBJ databases">
        <title>Anaerobic single-cell dispensing facilitates the cultivation of human gut bacteria.</title>
        <authorList>
            <person name="Afrizal A."/>
        </authorList>
    </citation>
    <scope>NUCLEOTIDE SEQUENCE</scope>
    <source>
        <strain evidence="9">CLA-AA-H272</strain>
    </source>
</reference>
<dbReference type="RefSeq" id="WP_302929061.1">
    <property type="nucleotide sequence ID" value="NZ_JAJEPW010000027.1"/>
</dbReference>
<evidence type="ECO:0000256" key="8">
    <source>
        <dbReference type="SAM" id="Phobius"/>
    </source>
</evidence>
<proteinExistence type="inferred from homology"/>
<comment type="subcellular location">
    <subcellularLocation>
        <location evidence="1">Cell membrane</location>
        <topology evidence="1">Multi-pass membrane protein</topology>
    </subcellularLocation>
</comment>
<feature type="transmembrane region" description="Helical" evidence="8">
    <location>
        <begin position="184"/>
        <end position="205"/>
    </location>
</feature>
<feature type="transmembrane region" description="Helical" evidence="8">
    <location>
        <begin position="225"/>
        <end position="247"/>
    </location>
</feature>
<sequence length="506" mass="56108">MKKNTLKKELDWVSMLVPLAIVLTVCALFMIFPEGSKLVLSVVRGFLGDDFGLYYALLGVGIVGCTLYIAFSKFGKIKLGDCEKPQYRSFQWGTMIFTSTMAADILFYSLCEWALYANESQVEMMGGMQKWASTYPLFHWGPIAWGFYIVLAVAFGFMIHIRGRDKQKFSEACRPLLGSRVDGVLGRVIDLTAIFALIAGTATTFSLATPLLSRAISHVFGLQDSIGLTIAILLMIAAVYTFTVWFGMKGIAKLAAICSYCFFALLAYVLFGGGETRYILETGFSAIGNLVQNFIGLSTWMDPLRETSFPQNWTIYYWAYWMVWCVATPGVISKGRTIRNTILGGYGWGLAGTFTSFIILGNYGLAQQLKHGLDITGFVAAGGDYSEAIMKIFDTLPLTEVGLILLAVTMIAFYSTTFDALTMVVSSYSYKRLKPEQEPDKRVRTFWAVVFILLPIALIFSENSMHSLQSVSIIAAFPIGIIILIIVASFFRDASGYLQERKDTQA</sequence>
<feature type="transmembrane region" description="Helical" evidence="8">
    <location>
        <begin position="445"/>
        <end position="461"/>
    </location>
</feature>
<comment type="caution">
    <text evidence="9">The sequence shown here is derived from an EMBL/GenBank/DDBJ whole genome shotgun (WGS) entry which is preliminary data.</text>
</comment>
<evidence type="ECO:0000256" key="5">
    <source>
        <dbReference type="ARBA" id="ARBA00022692"/>
    </source>
</evidence>
<evidence type="ECO:0000256" key="2">
    <source>
        <dbReference type="ARBA" id="ARBA00005658"/>
    </source>
</evidence>
<dbReference type="PANTHER" id="PTHR30047:SF7">
    <property type="entry name" value="HIGH-AFFINITY CHOLINE TRANSPORT PROTEIN"/>
    <property type="match status" value="1"/>
</dbReference>
<organism evidence="9 10">
    <name type="scientific">Brotocaccenecus cirricatena</name>
    <dbReference type="NCBI Taxonomy" id="3064195"/>
    <lineage>
        <taxon>Bacteria</taxon>
        <taxon>Bacillati</taxon>
        <taxon>Bacillota</taxon>
        <taxon>Clostridia</taxon>
        <taxon>Eubacteriales</taxon>
        <taxon>Oscillospiraceae</taxon>
        <taxon>Brotocaccenecus</taxon>
    </lineage>
</organism>
<name>A0AAE3AEI9_9FIRM</name>
<keyword evidence="6 8" id="KW-1133">Transmembrane helix</keyword>
<feature type="transmembrane region" description="Helical" evidence="8">
    <location>
        <begin position="403"/>
        <end position="425"/>
    </location>
</feature>
<dbReference type="EMBL" id="JAJEPW010000027">
    <property type="protein sequence ID" value="MCC2129824.1"/>
    <property type="molecule type" value="Genomic_DNA"/>
</dbReference>
<feature type="transmembrane region" description="Helical" evidence="8">
    <location>
        <begin position="473"/>
        <end position="491"/>
    </location>
</feature>
<dbReference type="Proteomes" id="UP001199319">
    <property type="component" value="Unassembled WGS sequence"/>
</dbReference>
<evidence type="ECO:0000256" key="6">
    <source>
        <dbReference type="ARBA" id="ARBA00022989"/>
    </source>
</evidence>
<protein>
    <submittedName>
        <fullName evidence="9">BCCT family transporter</fullName>
    </submittedName>
</protein>
<feature type="transmembrane region" description="Helical" evidence="8">
    <location>
        <begin position="254"/>
        <end position="271"/>
    </location>
</feature>
<feature type="transmembrane region" description="Helical" evidence="8">
    <location>
        <begin position="92"/>
        <end position="117"/>
    </location>
</feature>
<feature type="transmembrane region" description="Helical" evidence="8">
    <location>
        <begin position="12"/>
        <end position="32"/>
    </location>
</feature>
<dbReference type="Pfam" id="PF02028">
    <property type="entry name" value="BCCT"/>
    <property type="match status" value="1"/>
</dbReference>
<dbReference type="GO" id="GO:0022857">
    <property type="term" value="F:transmembrane transporter activity"/>
    <property type="evidence" value="ECO:0007669"/>
    <property type="project" value="InterPro"/>
</dbReference>
<feature type="transmembrane region" description="Helical" evidence="8">
    <location>
        <begin position="315"/>
        <end position="333"/>
    </location>
</feature>
<keyword evidence="10" id="KW-1185">Reference proteome</keyword>
<evidence type="ECO:0000256" key="4">
    <source>
        <dbReference type="ARBA" id="ARBA00022475"/>
    </source>
</evidence>
<feature type="transmembrane region" description="Helical" evidence="8">
    <location>
        <begin position="345"/>
        <end position="365"/>
    </location>
</feature>
<dbReference type="InterPro" id="IPR000060">
    <property type="entry name" value="BCCT_transptr"/>
</dbReference>
<keyword evidence="3" id="KW-0813">Transport</keyword>